<dbReference type="AlphaFoldDB" id="A0A392MGW2"/>
<keyword evidence="3" id="KW-1185">Reference proteome</keyword>
<dbReference type="GO" id="GO:0016207">
    <property type="term" value="F:4-coumarate-CoA ligase activity"/>
    <property type="evidence" value="ECO:0007669"/>
    <property type="project" value="TreeGrafter"/>
</dbReference>
<dbReference type="PANTHER" id="PTHR24096:SF169">
    <property type="entry name" value="4-COUMARATE--COA LIGASE 3"/>
    <property type="match status" value="1"/>
</dbReference>
<proteinExistence type="predicted"/>
<dbReference type="SUPFAM" id="SSF56801">
    <property type="entry name" value="Acetyl-CoA synthetase-like"/>
    <property type="match status" value="1"/>
</dbReference>
<evidence type="ECO:0000256" key="1">
    <source>
        <dbReference type="ARBA" id="ARBA00022598"/>
    </source>
</evidence>
<dbReference type="Proteomes" id="UP000265520">
    <property type="component" value="Unassembled WGS sequence"/>
</dbReference>
<sequence>NCLHFSVISEANEDQLPEVEFDPEDAVALPFSSGTTGLPKGKHKVTVAMVVPPLVLALVKNPMVAEFDLSSIRLVRSGAAPLGKELEEMLHNRIPQAVLGQFTATNPYAVYSNNFIREMLFVKLL</sequence>
<feature type="non-terminal residue" evidence="2">
    <location>
        <position position="1"/>
    </location>
</feature>
<gene>
    <name evidence="2" type="ORF">A2U01_0006841</name>
</gene>
<reference evidence="2 3" key="1">
    <citation type="journal article" date="2018" name="Front. Plant Sci.">
        <title>Red Clover (Trifolium pratense) and Zigzag Clover (T. medium) - A Picture of Genomic Similarities and Differences.</title>
        <authorList>
            <person name="Dluhosova J."/>
            <person name="Istvanek J."/>
            <person name="Nedelnik J."/>
            <person name="Repkova J."/>
        </authorList>
    </citation>
    <scope>NUCLEOTIDE SEQUENCE [LARGE SCALE GENOMIC DNA]</scope>
    <source>
        <strain evidence="3">cv. 10/8</strain>
        <tissue evidence="2">Leaf</tissue>
    </source>
</reference>
<dbReference type="EMBL" id="LXQA010009526">
    <property type="protein sequence ID" value="MCH85988.1"/>
    <property type="molecule type" value="Genomic_DNA"/>
</dbReference>
<dbReference type="Gene3D" id="3.40.50.980">
    <property type="match status" value="2"/>
</dbReference>
<accession>A0A392MGW2</accession>
<evidence type="ECO:0000313" key="3">
    <source>
        <dbReference type="Proteomes" id="UP000265520"/>
    </source>
</evidence>
<name>A0A392MGW2_9FABA</name>
<organism evidence="2 3">
    <name type="scientific">Trifolium medium</name>
    <dbReference type="NCBI Taxonomy" id="97028"/>
    <lineage>
        <taxon>Eukaryota</taxon>
        <taxon>Viridiplantae</taxon>
        <taxon>Streptophyta</taxon>
        <taxon>Embryophyta</taxon>
        <taxon>Tracheophyta</taxon>
        <taxon>Spermatophyta</taxon>
        <taxon>Magnoliopsida</taxon>
        <taxon>eudicotyledons</taxon>
        <taxon>Gunneridae</taxon>
        <taxon>Pentapetalae</taxon>
        <taxon>rosids</taxon>
        <taxon>fabids</taxon>
        <taxon>Fabales</taxon>
        <taxon>Fabaceae</taxon>
        <taxon>Papilionoideae</taxon>
        <taxon>50 kb inversion clade</taxon>
        <taxon>NPAAA clade</taxon>
        <taxon>Hologalegina</taxon>
        <taxon>IRL clade</taxon>
        <taxon>Trifolieae</taxon>
        <taxon>Trifolium</taxon>
    </lineage>
</organism>
<comment type="caution">
    <text evidence="2">The sequence shown here is derived from an EMBL/GenBank/DDBJ whole genome shotgun (WGS) entry which is preliminary data.</text>
</comment>
<dbReference type="PANTHER" id="PTHR24096">
    <property type="entry name" value="LONG-CHAIN-FATTY-ACID--COA LIGASE"/>
    <property type="match status" value="1"/>
</dbReference>
<protein>
    <submittedName>
        <fullName evidence="2">4-coumarate-CoA ligase 2</fullName>
    </submittedName>
</protein>
<keyword evidence="1 2" id="KW-0436">Ligase</keyword>
<dbReference type="InterPro" id="IPR020845">
    <property type="entry name" value="AMP-binding_CS"/>
</dbReference>
<evidence type="ECO:0000313" key="2">
    <source>
        <dbReference type="EMBL" id="MCH85988.1"/>
    </source>
</evidence>
<dbReference type="PROSITE" id="PS00455">
    <property type="entry name" value="AMP_BINDING"/>
    <property type="match status" value="1"/>
</dbReference>